<protein>
    <recommendedName>
        <fullName evidence="6">H15 domain-containing protein</fullName>
    </recommendedName>
</protein>
<feature type="domain" description="H15" evidence="6">
    <location>
        <begin position="28"/>
        <end position="97"/>
    </location>
</feature>
<dbReference type="PANTHER" id="PTHR11467:SF103">
    <property type="entry name" value="HMG-Y-RELATED PROTEIN A"/>
    <property type="match status" value="1"/>
</dbReference>
<keyword evidence="8" id="KW-1185">Reference proteome</keyword>
<evidence type="ECO:0000313" key="7">
    <source>
        <dbReference type="EMBL" id="CAH2037621.1"/>
    </source>
</evidence>
<dbReference type="SMART" id="SM00384">
    <property type="entry name" value="AT_hook"/>
    <property type="match status" value="3"/>
</dbReference>
<dbReference type="SMART" id="SM00526">
    <property type="entry name" value="H15"/>
    <property type="match status" value="1"/>
</dbReference>
<dbReference type="SUPFAM" id="SSF46785">
    <property type="entry name" value="Winged helix' DNA-binding domain"/>
    <property type="match status" value="1"/>
</dbReference>
<dbReference type="GO" id="GO:0031492">
    <property type="term" value="F:nucleosomal DNA binding"/>
    <property type="evidence" value="ECO:0007669"/>
    <property type="project" value="TreeGrafter"/>
</dbReference>
<dbReference type="GO" id="GO:0003690">
    <property type="term" value="F:double-stranded DNA binding"/>
    <property type="evidence" value="ECO:0007669"/>
    <property type="project" value="TreeGrafter"/>
</dbReference>
<comment type="subcellular location">
    <subcellularLocation>
        <location evidence="1">Nucleus</location>
    </subcellularLocation>
</comment>
<dbReference type="Gene3D" id="1.10.10.10">
    <property type="entry name" value="Winged helix-like DNA-binding domain superfamily/Winged helix DNA-binding domain"/>
    <property type="match status" value="1"/>
</dbReference>
<dbReference type="GO" id="GO:0030261">
    <property type="term" value="P:chromosome condensation"/>
    <property type="evidence" value="ECO:0007669"/>
    <property type="project" value="TreeGrafter"/>
</dbReference>
<evidence type="ECO:0000259" key="6">
    <source>
        <dbReference type="PROSITE" id="PS51504"/>
    </source>
</evidence>
<dbReference type="PRINTS" id="PR00929">
    <property type="entry name" value="ATHOOK"/>
</dbReference>
<evidence type="ECO:0000256" key="4">
    <source>
        <dbReference type="ARBA" id="ARBA00023242"/>
    </source>
</evidence>
<dbReference type="PROSITE" id="PS51504">
    <property type="entry name" value="H15"/>
    <property type="match status" value="1"/>
</dbReference>
<feature type="region of interest" description="Disordered" evidence="5">
    <location>
        <begin position="91"/>
        <end position="186"/>
    </location>
</feature>
<dbReference type="GO" id="GO:0005730">
    <property type="term" value="C:nucleolus"/>
    <property type="evidence" value="ECO:0007669"/>
    <property type="project" value="TreeGrafter"/>
</dbReference>
<dbReference type="InterPro" id="IPR005818">
    <property type="entry name" value="Histone_H1/H5_H15"/>
</dbReference>
<evidence type="ECO:0000256" key="3">
    <source>
        <dbReference type="ARBA" id="ARBA00023125"/>
    </source>
</evidence>
<dbReference type="InterPro" id="IPR036388">
    <property type="entry name" value="WH-like_DNA-bd_sf"/>
</dbReference>
<dbReference type="Proteomes" id="UP000836841">
    <property type="component" value="Chromosome 1"/>
</dbReference>
<sequence>MAVNLHHGSTTNQHSSESRSRPEQPWFSLPPYPRLIMEAIESINDKYGCNRTRIEKHIESTQQIMPPSQSTLINYHLKRMKNSGQLLLVRNNYMKPGSDPPPKRGRGRPPKEKTLADSPASTVPADPPRSRGRPPKPRDPSIQPKEQITSGSGRPRGRPRKKPITESETVSEGAVPAPEPAAQSTGVCHVMSNLDLSEV</sequence>
<dbReference type="PANTHER" id="PTHR11467">
    <property type="entry name" value="HISTONE H1"/>
    <property type="match status" value="1"/>
</dbReference>
<dbReference type="GO" id="GO:0006334">
    <property type="term" value="P:nucleosome assembly"/>
    <property type="evidence" value="ECO:0007669"/>
    <property type="project" value="InterPro"/>
</dbReference>
<evidence type="ECO:0000256" key="1">
    <source>
        <dbReference type="ARBA" id="ARBA00004123"/>
    </source>
</evidence>
<dbReference type="GO" id="GO:0006355">
    <property type="term" value="P:regulation of DNA-templated transcription"/>
    <property type="evidence" value="ECO:0007669"/>
    <property type="project" value="InterPro"/>
</dbReference>
<gene>
    <name evidence="7" type="ORF">TAV2_LOCUS1994</name>
</gene>
<dbReference type="EMBL" id="OU466857">
    <property type="protein sequence ID" value="CAH2037621.1"/>
    <property type="molecule type" value="Genomic_DNA"/>
</dbReference>
<organism evidence="7 8">
    <name type="scientific">Thlaspi arvense</name>
    <name type="common">Field penny-cress</name>
    <dbReference type="NCBI Taxonomy" id="13288"/>
    <lineage>
        <taxon>Eukaryota</taxon>
        <taxon>Viridiplantae</taxon>
        <taxon>Streptophyta</taxon>
        <taxon>Embryophyta</taxon>
        <taxon>Tracheophyta</taxon>
        <taxon>Spermatophyta</taxon>
        <taxon>Magnoliopsida</taxon>
        <taxon>eudicotyledons</taxon>
        <taxon>Gunneridae</taxon>
        <taxon>Pentapetalae</taxon>
        <taxon>rosids</taxon>
        <taxon>malvids</taxon>
        <taxon>Brassicales</taxon>
        <taxon>Brassicaceae</taxon>
        <taxon>Thlaspideae</taxon>
        <taxon>Thlaspi</taxon>
    </lineage>
</organism>
<dbReference type="GO" id="GO:0045910">
    <property type="term" value="P:negative regulation of DNA recombination"/>
    <property type="evidence" value="ECO:0007669"/>
    <property type="project" value="TreeGrafter"/>
</dbReference>
<proteinExistence type="predicted"/>
<dbReference type="AlphaFoldDB" id="A0AAU9RG94"/>
<keyword evidence="2" id="KW-0677">Repeat</keyword>
<evidence type="ECO:0000256" key="5">
    <source>
        <dbReference type="SAM" id="MobiDB-lite"/>
    </source>
</evidence>
<reference evidence="7 8" key="1">
    <citation type="submission" date="2022-03" db="EMBL/GenBank/DDBJ databases">
        <authorList>
            <person name="Nunn A."/>
            <person name="Chopra R."/>
            <person name="Nunn A."/>
            <person name="Contreras Garrido A."/>
        </authorList>
    </citation>
    <scope>NUCLEOTIDE SEQUENCE [LARGE SCALE GENOMIC DNA]</scope>
</reference>
<keyword evidence="4" id="KW-0539">Nucleus</keyword>
<evidence type="ECO:0000313" key="8">
    <source>
        <dbReference type="Proteomes" id="UP000836841"/>
    </source>
</evidence>
<dbReference type="InterPro" id="IPR036390">
    <property type="entry name" value="WH_DNA-bd_sf"/>
</dbReference>
<evidence type="ECO:0000256" key="2">
    <source>
        <dbReference type="ARBA" id="ARBA00022737"/>
    </source>
</evidence>
<feature type="region of interest" description="Disordered" evidence="5">
    <location>
        <begin position="1"/>
        <end position="26"/>
    </location>
</feature>
<dbReference type="InterPro" id="IPR017956">
    <property type="entry name" value="AT_hook_DNA-bd_motif"/>
</dbReference>
<name>A0AAU9RG94_THLAR</name>
<accession>A0AAU9RG94</accession>
<dbReference type="InterPro" id="IPR000116">
    <property type="entry name" value="HMGA"/>
</dbReference>
<keyword evidence="3" id="KW-0238">DNA-binding</keyword>
<dbReference type="GO" id="GO:0000786">
    <property type="term" value="C:nucleosome"/>
    <property type="evidence" value="ECO:0007669"/>
    <property type="project" value="InterPro"/>
</dbReference>
<dbReference type="PRINTS" id="PR00930">
    <property type="entry name" value="HIGHMOBLTYIY"/>
</dbReference>
<dbReference type="Pfam" id="PF00538">
    <property type="entry name" value="Linker_histone"/>
    <property type="match status" value="1"/>
</dbReference>